<feature type="signal peptide" evidence="2">
    <location>
        <begin position="1"/>
        <end position="24"/>
    </location>
</feature>
<evidence type="ECO:0000256" key="2">
    <source>
        <dbReference type="SAM" id="SignalP"/>
    </source>
</evidence>
<feature type="region of interest" description="Disordered" evidence="1">
    <location>
        <begin position="32"/>
        <end position="79"/>
    </location>
</feature>
<name>A0ABQ4D2J0_9ACTN</name>
<dbReference type="EMBL" id="BONE01000101">
    <property type="protein sequence ID" value="GIF77724.1"/>
    <property type="molecule type" value="Genomic_DNA"/>
</dbReference>
<feature type="chain" id="PRO_5045756351" description="Lipoprotein with Yx(FWY)xxD motif" evidence="2">
    <location>
        <begin position="25"/>
        <end position="303"/>
    </location>
</feature>
<evidence type="ECO:0000313" key="4">
    <source>
        <dbReference type="Proteomes" id="UP000604117"/>
    </source>
</evidence>
<keyword evidence="2" id="KW-0732">Signal</keyword>
<dbReference type="Gene3D" id="2.60.20.10">
    <property type="entry name" value="Crystallins"/>
    <property type="match status" value="1"/>
</dbReference>
<dbReference type="PANTHER" id="PTHR39335:SF1">
    <property type="entry name" value="BLL4220 PROTEIN"/>
    <property type="match status" value="1"/>
</dbReference>
<evidence type="ECO:0008006" key="5">
    <source>
        <dbReference type="Google" id="ProtNLM"/>
    </source>
</evidence>
<organism evidence="3 4">
    <name type="scientific">Asanoa siamensis</name>
    <dbReference type="NCBI Taxonomy" id="926357"/>
    <lineage>
        <taxon>Bacteria</taxon>
        <taxon>Bacillati</taxon>
        <taxon>Actinomycetota</taxon>
        <taxon>Actinomycetes</taxon>
        <taxon>Micromonosporales</taxon>
        <taxon>Micromonosporaceae</taxon>
        <taxon>Asanoa</taxon>
    </lineage>
</organism>
<accession>A0ABQ4D2J0</accession>
<keyword evidence="4" id="KW-1185">Reference proteome</keyword>
<dbReference type="PROSITE" id="PS51257">
    <property type="entry name" value="PROKAR_LIPOPROTEIN"/>
    <property type="match status" value="1"/>
</dbReference>
<dbReference type="RefSeq" id="WP_203718580.1">
    <property type="nucleotide sequence ID" value="NZ_BONE01000101.1"/>
</dbReference>
<reference evidence="3 4" key="1">
    <citation type="submission" date="2021-01" db="EMBL/GenBank/DDBJ databases">
        <title>Whole genome shotgun sequence of Asanoa siamensis NBRC 107932.</title>
        <authorList>
            <person name="Komaki H."/>
            <person name="Tamura T."/>
        </authorList>
    </citation>
    <scope>NUCLEOTIDE SEQUENCE [LARGE SCALE GENOMIC DNA]</scope>
    <source>
        <strain evidence="3 4">NBRC 107932</strain>
    </source>
</reference>
<protein>
    <recommendedName>
        <fullName evidence="5">Lipoprotein with Yx(FWY)xxD motif</fullName>
    </recommendedName>
</protein>
<dbReference type="Proteomes" id="UP000604117">
    <property type="component" value="Unassembled WGS sequence"/>
</dbReference>
<evidence type="ECO:0000313" key="3">
    <source>
        <dbReference type="EMBL" id="GIF77724.1"/>
    </source>
</evidence>
<dbReference type="Pfam" id="PF03640">
    <property type="entry name" value="Lipoprotein_15"/>
    <property type="match status" value="2"/>
</dbReference>
<dbReference type="InterPro" id="IPR005297">
    <property type="entry name" value="Lipoprotein_repeat"/>
</dbReference>
<gene>
    <name evidence="3" type="ORF">Asi02nite_72420</name>
</gene>
<evidence type="ECO:0000256" key="1">
    <source>
        <dbReference type="SAM" id="MobiDB-lite"/>
    </source>
</evidence>
<proteinExistence type="predicted"/>
<comment type="caution">
    <text evidence="3">The sequence shown here is derived from an EMBL/GenBank/DDBJ whole genome shotgun (WGS) entry which is preliminary data.</text>
</comment>
<sequence>MPRKPSVLVATAVAAALLSACGNADIGTVALDPDQTSTRPTESLDLSVVPGTAKSNKAEDGTGDWVNREGGPTKSEREEKARKWTEVRAARVDRLGRVVVNGSGLTLYRFDDDEASPSKSVCNGPCAETWPPVVVREGETVYRAYVSEDALGTVRRDDGELQLTIGGWPVYRFADDRRFGDTRGQGLQGKWFAVKRDGGKAVGADSGAEPTAPASPGSTGKRATSVTFFEDADFAESGMSFGVSGPGCQNLPFAGVASALTTDGTVRMWAGKDCKGELRVVDGDVPDLSVINFDDTVASVRLA</sequence>
<feature type="region of interest" description="Disordered" evidence="1">
    <location>
        <begin position="202"/>
        <end position="222"/>
    </location>
</feature>
<dbReference type="PANTHER" id="PTHR39335">
    <property type="entry name" value="BLL4220 PROTEIN"/>
    <property type="match status" value="1"/>
</dbReference>